<dbReference type="AlphaFoldDB" id="A0A915NFA5"/>
<keyword evidence="3 5" id="KW-1133">Transmembrane helix</keyword>
<name>A0A915NFA5_9BILA</name>
<sequence>MPSLPPMMQKIIADLDKKLHEPGALTNMLDTIEKKTNVKRLHVFAGFVLIYSLYLLFGHWAQLACNITGFLYPAYVSIKAIESHTKEDDTQWLTYWKKSEESPKTPLQDSMDQLGKQFFFYFLRVIGLIFSIGLILGRPAMDMFTIGVSLAVAAILEGLPIVVAVTSAIGVMRMGNRNAVVKKLSAVETLGCVTVTCSDKTGIFTQNIMTACVVISADDCQAEVTRTGYDPSDGDCCLQNGELVSGSERYPSIACVIEIGCIFNNAQLANGTVIGQPTETNLDTLCNNIRRLHEIPFTFDSKLMAIQVEQLNKPGEPETLVKGAIDRILDICIGYLENGNIKMQMTKGKYDQIIQTASGLGQSGLRVIGMARGSDMRSLYYAGLVGILDPSRPGCLQSIEIIQSAGVSVKMVTGYGLETATSMGICLGLHKQNDICLSGPQIDDLKDSELEQLIQSVTIFYKASPRHKLRIVKALQNIGEVVAMTEDGVNDAVALKKSDIEAERMGKAHNF</sequence>
<evidence type="ECO:0000256" key="3">
    <source>
        <dbReference type="ARBA" id="ARBA00022989"/>
    </source>
</evidence>
<dbReference type="Gene3D" id="1.20.1110.10">
    <property type="entry name" value="Calcium-transporting ATPase, transmembrane domain"/>
    <property type="match status" value="1"/>
</dbReference>
<dbReference type="PANTHER" id="PTHR42861">
    <property type="entry name" value="CALCIUM-TRANSPORTING ATPASE"/>
    <property type="match status" value="1"/>
</dbReference>
<evidence type="ECO:0000256" key="5">
    <source>
        <dbReference type="SAM" id="Phobius"/>
    </source>
</evidence>
<dbReference type="Gene3D" id="3.40.1110.10">
    <property type="entry name" value="Calcium-transporting ATPase, cytoplasmic domain N"/>
    <property type="match status" value="1"/>
</dbReference>
<dbReference type="GO" id="GO:0005524">
    <property type="term" value="F:ATP binding"/>
    <property type="evidence" value="ECO:0007669"/>
    <property type="project" value="InterPro"/>
</dbReference>
<feature type="transmembrane region" description="Helical" evidence="5">
    <location>
        <begin position="41"/>
        <end position="61"/>
    </location>
</feature>
<feature type="transmembrane region" description="Helical" evidence="5">
    <location>
        <begin position="118"/>
        <end position="136"/>
    </location>
</feature>
<evidence type="ECO:0000313" key="6">
    <source>
        <dbReference type="Proteomes" id="UP000887560"/>
    </source>
</evidence>
<evidence type="ECO:0000256" key="4">
    <source>
        <dbReference type="ARBA" id="ARBA00023136"/>
    </source>
</evidence>
<accession>A0A915NFA5</accession>
<dbReference type="PRINTS" id="PR00119">
    <property type="entry name" value="CATATPASE"/>
</dbReference>
<feature type="transmembrane region" description="Helical" evidence="5">
    <location>
        <begin position="148"/>
        <end position="172"/>
    </location>
</feature>
<dbReference type="WBParaSite" id="scf7180000417952.g1930">
    <property type="protein sequence ID" value="scf7180000417952.g1930"/>
    <property type="gene ID" value="scf7180000417952.g1930"/>
</dbReference>
<organism evidence="6 7">
    <name type="scientific">Meloidogyne floridensis</name>
    <dbReference type="NCBI Taxonomy" id="298350"/>
    <lineage>
        <taxon>Eukaryota</taxon>
        <taxon>Metazoa</taxon>
        <taxon>Ecdysozoa</taxon>
        <taxon>Nematoda</taxon>
        <taxon>Chromadorea</taxon>
        <taxon>Rhabditida</taxon>
        <taxon>Tylenchina</taxon>
        <taxon>Tylenchomorpha</taxon>
        <taxon>Tylenchoidea</taxon>
        <taxon>Meloidogynidae</taxon>
        <taxon>Meloidogyninae</taxon>
        <taxon>Meloidogyne</taxon>
    </lineage>
</organism>
<dbReference type="InterPro" id="IPR023298">
    <property type="entry name" value="ATPase_P-typ_TM_dom_sf"/>
</dbReference>
<evidence type="ECO:0000256" key="1">
    <source>
        <dbReference type="ARBA" id="ARBA00004141"/>
    </source>
</evidence>
<proteinExistence type="predicted"/>
<dbReference type="SUPFAM" id="SSF56784">
    <property type="entry name" value="HAD-like"/>
    <property type="match status" value="1"/>
</dbReference>
<protein>
    <submittedName>
        <fullName evidence="7">Calcium-transporting ATPase</fullName>
    </submittedName>
</protein>
<dbReference type="GO" id="GO:0005388">
    <property type="term" value="F:P-type calcium transporter activity"/>
    <property type="evidence" value="ECO:0007669"/>
    <property type="project" value="UniProtKB-EC"/>
</dbReference>
<dbReference type="InterPro" id="IPR023214">
    <property type="entry name" value="HAD_sf"/>
</dbReference>
<keyword evidence="4 5" id="KW-0472">Membrane</keyword>
<dbReference type="Gene3D" id="3.40.50.1000">
    <property type="entry name" value="HAD superfamily/HAD-like"/>
    <property type="match status" value="1"/>
</dbReference>
<keyword evidence="6" id="KW-1185">Reference proteome</keyword>
<dbReference type="Pfam" id="PF13246">
    <property type="entry name" value="Cation_ATPase"/>
    <property type="match status" value="1"/>
</dbReference>
<dbReference type="SUPFAM" id="SSF81665">
    <property type="entry name" value="Calcium ATPase, transmembrane domain M"/>
    <property type="match status" value="1"/>
</dbReference>
<reference evidence="7" key="1">
    <citation type="submission" date="2022-11" db="UniProtKB">
        <authorList>
            <consortium name="WormBaseParasite"/>
        </authorList>
    </citation>
    <scope>IDENTIFICATION</scope>
</reference>
<comment type="subcellular location">
    <subcellularLocation>
        <location evidence="1">Membrane</location>
        <topology evidence="1">Multi-pass membrane protein</topology>
    </subcellularLocation>
</comment>
<dbReference type="InterPro" id="IPR001757">
    <property type="entry name" value="P_typ_ATPase"/>
</dbReference>
<dbReference type="InterPro" id="IPR023299">
    <property type="entry name" value="ATPase_P-typ_cyto_dom_N"/>
</dbReference>
<dbReference type="Proteomes" id="UP000887560">
    <property type="component" value="Unplaced"/>
</dbReference>
<dbReference type="PRINTS" id="PR00120">
    <property type="entry name" value="HATPASE"/>
</dbReference>
<dbReference type="GO" id="GO:0016887">
    <property type="term" value="F:ATP hydrolysis activity"/>
    <property type="evidence" value="ECO:0007669"/>
    <property type="project" value="InterPro"/>
</dbReference>
<evidence type="ECO:0000313" key="7">
    <source>
        <dbReference type="WBParaSite" id="scf7180000417952.g1930"/>
    </source>
</evidence>
<dbReference type="GO" id="GO:0016020">
    <property type="term" value="C:membrane"/>
    <property type="evidence" value="ECO:0007669"/>
    <property type="project" value="UniProtKB-SubCell"/>
</dbReference>
<evidence type="ECO:0000256" key="2">
    <source>
        <dbReference type="ARBA" id="ARBA00022692"/>
    </source>
</evidence>
<dbReference type="InterPro" id="IPR036412">
    <property type="entry name" value="HAD-like_sf"/>
</dbReference>
<keyword evidence="2 5" id="KW-0812">Transmembrane</keyword>
<dbReference type="SUPFAM" id="SSF81660">
    <property type="entry name" value="Metal cation-transporting ATPase, ATP-binding domain N"/>
    <property type="match status" value="1"/>
</dbReference>